<dbReference type="OrthoDB" id="9809275at2"/>
<dbReference type="InterPro" id="IPR002575">
    <property type="entry name" value="Aminoglycoside_PTrfase"/>
</dbReference>
<organism evidence="2 3">
    <name type="scientific">Pseudaestuariivita atlantica</name>
    <dbReference type="NCBI Taxonomy" id="1317121"/>
    <lineage>
        <taxon>Bacteria</taxon>
        <taxon>Pseudomonadati</taxon>
        <taxon>Pseudomonadota</taxon>
        <taxon>Alphaproteobacteria</taxon>
        <taxon>Rhodobacterales</taxon>
        <taxon>Paracoccaceae</taxon>
        <taxon>Pseudaestuariivita</taxon>
    </lineage>
</organism>
<evidence type="ECO:0000313" key="3">
    <source>
        <dbReference type="Proteomes" id="UP000036938"/>
    </source>
</evidence>
<proteinExistence type="predicted"/>
<evidence type="ECO:0000259" key="1">
    <source>
        <dbReference type="Pfam" id="PF01636"/>
    </source>
</evidence>
<feature type="domain" description="Aminoglycoside phosphotransferase" evidence="1">
    <location>
        <begin position="20"/>
        <end position="251"/>
    </location>
</feature>
<sequence>MSDAALTEFLGRNGIGPADLAQLTSDASPRRYYRVSGKAILLMQDATDPVGYAAYLRLSPHLAGLGLSAPGILATDPAHGLALIEDFGDATYAAELTAGTDERDLYELAIDALAHLHAAPGATGTAQPPYALDTYLDELDLFADWFAPAAGMAEAAAFKVEWRGLWREALRDVAARRDALVLKDFHVDNLMLLRDRTGVARCGLLDFQDALLGPREYDLVSLLQDARRDLSLGLEEEMLERYIARSGAGTGTRQRYHLLGAQRHARIMGVFVRLAQRDSKPRYLSFLPRVARQFETALEAAGLTGIRDCLDRHLPSWRAGAERLAERGL</sequence>
<dbReference type="Pfam" id="PF01636">
    <property type="entry name" value="APH"/>
    <property type="match status" value="1"/>
</dbReference>
<name>A0A0L1JSU7_9RHOB</name>
<dbReference type="AlphaFoldDB" id="A0A0L1JSU7"/>
<dbReference type="RefSeq" id="WP_050530600.1">
    <property type="nucleotide sequence ID" value="NZ_AQQZ01000003.1"/>
</dbReference>
<dbReference type="SUPFAM" id="SSF56112">
    <property type="entry name" value="Protein kinase-like (PK-like)"/>
    <property type="match status" value="1"/>
</dbReference>
<dbReference type="InterPro" id="IPR011009">
    <property type="entry name" value="Kinase-like_dom_sf"/>
</dbReference>
<reference evidence="2 3" key="1">
    <citation type="journal article" date="2015" name="Int. J. Syst. Evol. Microbiol.">
        <title>Aestuariivita atlantica sp. nov., isolated from deep sea sediment of the Atlantic Ocean.</title>
        <authorList>
            <person name="Li G."/>
            <person name="Lai Q."/>
            <person name="Du Y."/>
            <person name="Liu X."/>
            <person name="Sun F."/>
            <person name="Shao Z."/>
        </authorList>
    </citation>
    <scope>NUCLEOTIDE SEQUENCE [LARGE SCALE GENOMIC DNA]</scope>
    <source>
        <strain evidence="2 3">22II-S11-z3</strain>
    </source>
</reference>
<keyword evidence="2" id="KW-0808">Transferase</keyword>
<keyword evidence="3" id="KW-1185">Reference proteome</keyword>
<dbReference type="Proteomes" id="UP000036938">
    <property type="component" value="Unassembled WGS sequence"/>
</dbReference>
<comment type="caution">
    <text evidence="2">The sequence shown here is derived from an EMBL/GenBank/DDBJ whole genome shotgun (WGS) entry which is preliminary data.</text>
</comment>
<dbReference type="PATRIC" id="fig|1317121.7.peg.2188"/>
<dbReference type="Gene3D" id="3.30.200.20">
    <property type="entry name" value="Phosphorylase Kinase, domain 1"/>
    <property type="match status" value="1"/>
</dbReference>
<dbReference type="EMBL" id="AQQZ01000003">
    <property type="protein sequence ID" value="KNG94443.1"/>
    <property type="molecule type" value="Genomic_DNA"/>
</dbReference>
<dbReference type="Gene3D" id="3.90.1200.10">
    <property type="match status" value="1"/>
</dbReference>
<dbReference type="STRING" id="1317121.ATO11_07900"/>
<dbReference type="GO" id="GO:0016740">
    <property type="term" value="F:transferase activity"/>
    <property type="evidence" value="ECO:0007669"/>
    <property type="project" value="UniProtKB-KW"/>
</dbReference>
<accession>A0A0L1JSU7</accession>
<protein>
    <submittedName>
        <fullName evidence="2">Aminoglycoside phosphotransferase</fullName>
    </submittedName>
</protein>
<gene>
    <name evidence="2" type="ORF">ATO11_07900</name>
</gene>
<evidence type="ECO:0000313" key="2">
    <source>
        <dbReference type="EMBL" id="KNG94443.1"/>
    </source>
</evidence>